<dbReference type="Gene3D" id="3.30.420.10">
    <property type="entry name" value="Ribonuclease H-like superfamily/Ribonuclease H"/>
    <property type="match status" value="1"/>
</dbReference>
<keyword evidence="3" id="KW-1185">Reference proteome</keyword>
<feature type="region of interest" description="Disordered" evidence="1">
    <location>
        <begin position="139"/>
        <end position="165"/>
    </location>
</feature>
<dbReference type="Proteomes" id="UP000078046">
    <property type="component" value="Unassembled WGS sequence"/>
</dbReference>
<dbReference type="AlphaFoldDB" id="A0A177ASK3"/>
<gene>
    <name evidence="2" type="ORF">A3Q56_07325</name>
</gene>
<feature type="compositionally biased region" description="Polar residues" evidence="1">
    <location>
        <begin position="141"/>
        <end position="165"/>
    </location>
</feature>
<dbReference type="GO" id="GO:0003676">
    <property type="term" value="F:nucleic acid binding"/>
    <property type="evidence" value="ECO:0007669"/>
    <property type="project" value="InterPro"/>
</dbReference>
<sequence>MNRTIKDKIRILGNKDRDNWDLIMPQLLIDIRNMPTEKNNISPSEIVFGRRICSPYIPESMYPLSKSNMKKKMAIHKPKIKEELNGILINKKNEPISHKLQKQYVPKALSYFPNVEAEIENPPFIIESSPNVYLPTDLDNNRITNPSNESDSNTSILDSHSSQVA</sequence>
<dbReference type="EMBL" id="LWCA01001515">
    <property type="protein sequence ID" value="OAF64969.1"/>
    <property type="molecule type" value="Genomic_DNA"/>
</dbReference>
<organism evidence="2 3">
    <name type="scientific">Intoshia linei</name>
    <dbReference type="NCBI Taxonomy" id="1819745"/>
    <lineage>
        <taxon>Eukaryota</taxon>
        <taxon>Metazoa</taxon>
        <taxon>Spiralia</taxon>
        <taxon>Lophotrochozoa</taxon>
        <taxon>Mesozoa</taxon>
        <taxon>Orthonectida</taxon>
        <taxon>Rhopaluridae</taxon>
        <taxon>Intoshia</taxon>
    </lineage>
</organism>
<name>A0A177ASK3_9BILA</name>
<accession>A0A177ASK3</accession>
<feature type="non-terminal residue" evidence="2">
    <location>
        <position position="165"/>
    </location>
</feature>
<evidence type="ECO:0000313" key="3">
    <source>
        <dbReference type="Proteomes" id="UP000078046"/>
    </source>
</evidence>
<comment type="caution">
    <text evidence="2">The sequence shown here is derived from an EMBL/GenBank/DDBJ whole genome shotgun (WGS) entry which is preliminary data.</text>
</comment>
<dbReference type="OrthoDB" id="6287653at2759"/>
<protein>
    <submittedName>
        <fullName evidence="2">Uncharacterized protein</fullName>
    </submittedName>
</protein>
<proteinExistence type="predicted"/>
<reference evidence="2 3" key="1">
    <citation type="submission" date="2016-04" db="EMBL/GenBank/DDBJ databases">
        <title>The genome of Intoshia linei affirms orthonectids as highly simplified spiralians.</title>
        <authorList>
            <person name="Mikhailov K.V."/>
            <person name="Slusarev G.S."/>
            <person name="Nikitin M.A."/>
            <person name="Logacheva M.D."/>
            <person name="Penin A."/>
            <person name="Aleoshin V."/>
            <person name="Panchin Y.V."/>
        </authorList>
    </citation>
    <scope>NUCLEOTIDE SEQUENCE [LARGE SCALE GENOMIC DNA]</scope>
    <source>
        <strain evidence="2">Intl2013</strain>
        <tissue evidence="2">Whole animal</tissue>
    </source>
</reference>
<evidence type="ECO:0000313" key="2">
    <source>
        <dbReference type="EMBL" id="OAF64969.1"/>
    </source>
</evidence>
<evidence type="ECO:0000256" key="1">
    <source>
        <dbReference type="SAM" id="MobiDB-lite"/>
    </source>
</evidence>
<dbReference type="InterPro" id="IPR036397">
    <property type="entry name" value="RNaseH_sf"/>
</dbReference>